<dbReference type="GO" id="GO:0046872">
    <property type="term" value="F:metal ion binding"/>
    <property type="evidence" value="ECO:0007669"/>
    <property type="project" value="UniProtKB-KW"/>
</dbReference>
<dbReference type="SUPFAM" id="SSF55186">
    <property type="entry name" value="ThrRS/AlaRS common domain"/>
    <property type="match status" value="1"/>
</dbReference>
<comment type="similarity">
    <text evidence="2">Belongs to the class-II aminoacyl-tRNA synthetase family. Alax-L subfamily.</text>
</comment>
<feature type="region of interest" description="Disordered" evidence="5">
    <location>
        <begin position="38"/>
        <end position="58"/>
    </location>
</feature>
<keyword evidence="4" id="KW-0862">Zinc</keyword>
<dbReference type="AlphaFoldDB" id="A0A4P6XNS7"/>
<dbReference type="InterPro" id="IPR012947">
    <property type="entry name" value="tRNA_SAD"/>
</dbReference>
<dbReference type="InterPro" id="IPR051335">
    <property type="entry name" value="Alanyl-tRNA_Editing_Enzymes"/>
</dbReference>
<dbReference type="GO" id="GO:0005524">
    <property type="term" value="F:ATP binding"/>
    <property type="evidence" value="ECO:0007669"/>
    <property type="project" value="InterPro"/>
</dbReference>
<dbReference type="STRING" id="2163413.A0A4P6XNS7"/>
<dbReference type="InterPro" id="IPR009000">
    <property type="entry name" value="Transl_B-barrel_sf"/>
</dbReference>
<accession>A0A4P6XNS7</accession>
<evidence type="ECO:0000259" key="6">
    <source>
        <dbReference type="SMART" id="SM00863"/>
    </source>
</evidence>
<evidence type="ECO:0000256" key="3">
    <source>
        <dbReference type="ARBA" id="ARBA00022723"/>
    </source>
</evidence>
<sequence>MTTMATSTIVGALACQRNSFLKTFQTKVVSCKEYEPIKTSRDKQNKNKTSSKTEEGSREALYALELQDTILFPEGGGQPSDKGVLATVSEKIPVHMVLRQELTAVHVTPQPVEVGSEVTLEVDWKRRLDIMQQHTGQHLISAIFDTYDLETLSWSMGDMINYIELPRKVEQSVINEVSEKVNNMIFENLPIKVTTPDKLGREIDTSHIPDDYDLSKGIVRVVQIGDIDSNPCCGTHLSATGQIQAVAFLHQTNVRGGNSRLHFICGSRVSRQLTAYHLILKDILGMQLSCQIEEVSSKVADLSKNYKKCQARESALLKELAFIEASRVFSNFKDKGVKIASVYRPDSSPEYLTNVQKELTTLINANKDAGVNVSTDQTVVYLNGEHRAGTGGMVKITGPLAEKIQQELKKHLKNMKGGGKGSSFQGKITQYEKGEVETVLRYLESLTL</sequence>
<dbReference type="SMART" id="SM00863">
    <property type="entry name" value="tRNA_SAD"/>
    <property type="match status" value="1"/>
</dbReference>
<protein>
    <submittedName>
        <fullName evidence="7">Misacylated tRNA(Ala) deacylase</fullName>
    </submittedName>
</protein>
<dbReference type="PANTHER" id="PTHR43462">
    <property type="entry name" value="ALANYL-TRNA EDITING PROTEIN"/>
    <property type="match status" value="1"/>
</dbReference>
<dbReference type="PANTHER" id="PTHR43462:SF1">
    <property type="entry name" value="ALANYL-TRNA EDITING PROTEIN AARSD1"/>
    <property type="match status" value="1"/>
</dbReference>
<keyword evidence="3" id="KW-0479">Metal-binding</keyword>
<dbReference type="GO" id="GO:0043039">
    <property type="term" value="P:tRNA aminoacylation"/>
    <property type="evidence" value="ECO:0007669"/>
    <property type="project" value="InterPro"/>
</dbReference>
<gene>
    <name evidence="7" type="primary">MPUL0D01780</name>
    <name evidence="7" type="ORF">METSCH_D01780</name>
</gene>
<feature type="domain" description="Threonyl/alanyl tRNA synthetase SAD" evidence="6">
    <location>
        <begin position="219"/>
        <end position="262"/>
    </location>
</feature>
<comment type="cofactor">
    <cofactor evidence="1">
        <name>Zn(2+)</name>
        <dbReference type="ChEBI" id="CHEBI:29105"/>
    </cofactor>
</comment>
<evidence type="ECO:0000313" key="7">
    <source>
        <dbReference type="EMBL" id="QBM89117.1"/>
    </source>
</evidence>
<dbReference type="EMBL" id="CP034459">
    <property type="protein sequence ID" value="QBM89117.1"/>
    <property type="molecule type" value="Genomic_DNA"/>
</dbReference>
<evidence type="ECO:0000256" key="1">
    <source>
        <dbReference type="ARBA" id="ARBA00001947"/>
    </source>
</evidence>
<dbReference type="Gene3D" id="3.30.980.10">
    <property type="entry name" value="Threonyl-trna Synthetase, Chain A, domain 2"/>
    <property type="match status" value="1"/>
</dbReference>
<dbReference type="SUPFAM" id="SSF50447">
    <property type="entry name" value="Translation proteins"/>
    <property type="match status" value="1"/>
</dbReference>
<evidence type="ECO:0000313" key="8">
    <source>
        <dbReference type="Proteomes" id="UP000292447"/>
    </source>
</evidence>
<dbReference type="InterPro" id="IPR018163">
    <property type="entry name" value="Thr/Ala-tRNA-synth_IIc_edit"/>
</dbReference>
<name>A0A4P6XNS7_9ASCO</name>
<dbReference type="GO" id="GO:0004812">
    <property type="term" value="F:aminoacyl-tRNA ligase activity"/>
    <property type="evidence" value="ECO:0007669"/>
    <property type="project" value="InterPro"/>
</dbReference>
<evidence type="ECO:0000256" key="5">
    <source>
        <dbReference type="SAM" id="MobiDB-lite"/>
    </source>
</evidence>
<reference evidence="8" key="1">
    <citation type="submission" date="2019-03" db="EMBL/GenBank/DDBJ databases">
        <title>Snf2 controls pulcherriminic acid biosynthesis and connects pigmentation and antifungal activity of the yeast Metschnikowia pulcherrima.</title>
        <authorList>
            <person name="Gore-Lloyd D."/>
            <person name="Sumann I."/>
            <person name="Brachmann A.O."/>
            <person name="Schneeberger K."/>
            <person name="Ortiz-Merino R.A."/>
            <person name="Moreno-Beltran M."/>
            <person name="Schlaefli M."/>
            <person name="Kirner P."/>
            <person name="Santos Kron A."/>
            <person name="Wolfe K.H."/>
            <person name="Piel J."/>
            <person name="Ahrens C.H."/>
            <person name="Henk D."/>
            <person name="Freimoser F.M."/>
        </authorList>
    </citation>
    <scope>NUCLEOTIDE SEQUENCE [LARGE SCALE GENOMIC DNA]</scope>
    <source>
        <strain evidence="8">APC 1.2</strain>
    </source>
</reference>
<evidence type="ECO:0000256" key="4">
    <source>
        <dbReference type="ARBA" id="ARBA00022833"/>
    </source>
</evidence>
<evidence type="ECO:0000256" key="2">
    <source>
        <dbReference type="ARBA" id="ARBA00008429"/>
    </source>
</evidence>
<proteinExistence type="inferred from homology"/>
<dbReference type="Pfam" id="PF07973">
    <property type="entry name" value="tRNA_SAD"/>
    <property type="match status" value="1"/>
</dbReference>
<dbReference type="Gene3D" id="2.40.30.130">
    <property type="match status" value="1"/>
</dbReference>
<dbReference type="GO" id="GO:0002196">
    <property type="term" value="F:Ser-tRNA(Ala) deacylase activity"/>
    <property type="evidence" value="ECO:0007669"/>
    <property type="project" value="TreeGrafter"/>
</dbReference>
<keyword evidence="8" id="KW-1185">Reference proteome</keyword>
<organism evidence="7 8">
    <name type="scientific">Metschnikowia aff. pulcherrima</name>
    <dbReference type="NCBI Taxonomy" id="2163413"/>
    <lineage>
        <taxon>Eukaryota</taxon>
        <taxon>Fungi</taxon>
        <taxon>Dikarya</taxon>
        <taxon>Ascomycota</taxon>
        <taxon>Saccharomycotina</taxon>
        <taxon>Pichiomycetes</taxon>
        <taxon>Metschnikowiaceae</taxon>
        <taxon>Metschnikowia</taxon>
    </lineage>
</organism>
<dbReference type="Proteomes" id="UP000292447">
    <property type="component" value="Chromosome IV"/>
</dbReference>